<accession>A0A563VUL4</accession>
<dbReference type="InterPro" id="IPR023393">
    <property type="entry name" value="START-like_dom_sf"/>
</dbReference>
<reference evidence="2 3" key="1">
    <citation type="submission" date="2019-01" db="EMBL/GenBank/DDBJ databases">
        <authorList>
            <person name="Brito A."/>
        </authorList>
    </citation>
    <scope>NUCLEOTIDE SEQUENCE [LARGE SCALE GENOMIC DNA]</scope>
    <source>
        <strain evidence="2">1</strain>
    </source>
</reference>
<dbReference type="SUPFAM" id="SSF55961">
    <property type="entry name" value="Bet v1-like"/>
    <property type="match status" value="1"/>
</dbReference>
<organism evidence="2 3">
    <name type="scientific">Hyella patelloides LEGE 07179</name>
    <dbReference type="NCBI Taxonomy" id="945734"/>
    <lineage>
        <taxon>Bacteria</taxon>
        <taxon>Bacillati</taxon>
        <taxon>Cyanobacteriota</taxon>
        <taxon>Cyanophyceae</taxon>
        <taxon>Pleurocapsales</taxon>
        <taxon>Hyellaceae</taxon>
        <taxon>Hyella</taxon>
    </lineage>
</organism>
<keyword evidence="3" id="KW-1185">Reference proteome</keyword>
<evidence type="ECO:0000313" key="3">
    <source>
        <dbReference type="Proteomes" id="UP000320055"/>
    </source>
</evidence>
<name>A0A563VUL4_9CYAN</name>
<dbReference type="Gene3D" id="3.30.530.20">
    <property type="match status" value="1"/>
</dbReference>
<gene>
    <name evidence="2" type="ORF">H1P_3080006</name>
</gene>
<dbReference type="Pfam" id="PF03364">
    <property type="entry name" value="Polyketide_cyc"/>
    <property type="match status" value="1"/>
</dbReference>
<dbReference type="Proteomes" id="UP000320055">
    <property type="component" value="Unassembled WGS sequence"/>
</dbReference>
<dbReference type="OrthoDB" id="539556at2"/>
<dbReference type="EMBL" id="CAACVJ010000233">
    <property type="protein sequence ID" value="VEP15098.1"/>
    <property type="molecule type" value="Genomic_DNA"/>
</dbReference>
<protein>
    <submittedName>
        <fullName evidence="2">Oligoketide cyclase/lipid transport protein</fullName>
    </submittedName>
</protein>
<dbReference type="AlphaFoldDB" id="A0A563VUL4"/>
<evidence type="ECO:0000313" key="2">
    <source>
        <dbReference type="EMBL" id="VEP15098.1"/>
    </source>
</evidence>
<dbReference type="PANTHER" id="PTHR34060:SF1">
    <property type="entry name" value="POLYKETIDE CYCLASE _ DEHYDRASE AND LIPID TRANSPORT PROTEIN"/>
    <property type="match status" value="1"/>
</dbReference>
<proteinExistence type="predicted"/>
<dbReference type="PANTHER" id="PTHR34060">
    <property type="entry name" value="POLYKETIDE CYCLASE / DEHYDRASE AND LIPID TRANSPORT PROTEIN"/>
    <property type="match status" value="1"/>
</dbReference>
<sequence>MFFINLINRYRYLIVTTIVTLVLVVFVPSATAKLFDGPVDLLPVAERVALREGKVTLAGEQGEYVCRILVTSNLDSAWQVLTDYDNFAEFLPGVAQSELIENNGDRKIIEQINQVKTLIFSTQARIRLAITESYPQQIAFNFVDGDLNALDGTWLLEAVSPYPSAPPDRVLITHRVNVEPNGMPGKSIFFSIYESTLEKTLAAIKDEVELRYQDILLVN</sequence>
<dbReference type="InterPro" id="IPR005031">
    <property type="entry name" value="COQ10_START"/>
</dbReference>
<evidence type="ECO:0000259" key="1">
    <source>
        <dbReference type="Pfam" id="PF03364"/>
    </source>
</evidence>
<feature type="domain" description="Coenzyme Q-binding protein COQ10 START" evidence="1">
    <location>
        <begin position="74"/>
        <end position="203"/>
    </location>
</feature>
<dbReference type="RefSeq" id="WP_144873894.1">
    <property type="nucleotide sequence ID" value="NZ_LR214048.1"/>
</dbReference>